<dbReference type="Proteomes" id="UP000823775">
    <property type="component" value="Unassembled WGS sequence"/>
</dbReference>
<protein>
    <submittedName>
        <fullName evidence="1">Uncharacterized protein</fullName>
    </submittedName>
</protein>
<sequence length="100" mass="11241">MRTTVIDNEVPPSKLVELNVGDSLQTVEEIPFADKELRRIKGKSNGERLAVDEGATQGTAKDGGHDLDYGYHFTKDIQHENAQLQVENMALRKYVEKLTQ</sequence>
<organism evidence="1 2">
    <name type="scientific">Datura stramonium</name>
    <name type="common">Jimsonweed</name>
    <name type="synonym">Common thornapple</name>
    <dbReference type="NCBI Taxonomy" id="4076"/>
    <lineage>
        <taxon>Eukaryota</taxon>
        <taxon>Viridiplantae</taxon>
        <taxon>Streptophyta</taxon>
        <taxon>Embryophyta</taxon>
        <taxon>Tracheophyta</taxon>
        <taxon>Spermatophyta</taxon>
        <taxon>Magnoliopsida</taxon>
        <taxon>eudicotyledons</taxon>
        <taxon>Gunneridae</taxon>
        <taxon>Pentapetalae</taxon>
        <taxon>asterids</taxon>
        <taxon>lamiids</taxon>
        <taxon>Solanales</taxon>
        <taxon>Solanaceae</taxon>
        <taxon>Solanoideae</taxon>
        <taxon>Datureae</taxon>
        <taxon>Datura</taxon>
    </lineage>
</organism>
<name>A0ABS8T1R2_DATST</name>
<accession>A0ABS8T1R2</accession>
<dbReference type="EMBL" id="JACEIK010001037">
    <property type="protein sequence ID" value="MCD7465297.1"/>
    <property type="molecule type" value="Genomic_DNA"/>
</dbReference>
<proteinExistence type="predicted"/>
<gene>
    <name evidence="1" type="ORF">HAX54_001007</name>
</gene>
<comment type="caution">
    <text evidence="1">The sequence shown here is derived from an EMBL/GenBank/DDBJ whole genome shotgun (WGS) entry which is preliminary data.</text>
</comment>
<evidence type="ECO:0000313" key="2">
    <source>
        <dbReference type="Proteomes" id="UP000823775"/>
    </source>
</evidence>
<keyword evidence="2" id="KW-1185">Reference proteome</keyword>
<reference evidence="1 2" key="1">
    <citation type="journal article" date="2021" name="BMC Genomics">
        <title>Datura genome reveals duplications of psychoactive alkaloid biosynthetic genes and high mutation rate following tissue culture.</title>
        <authorList>
            <person name="Rajewski A."/>
            <person name="Carter-House D."/>
            <person name="Stajich J."/>
            <person name="Litt A."/>
        </authorList>
    </citation>
    <scope>NUCLEOTIDE SEQUENCE [LARGE SCALE GENOMIC DNA]</scope>
    <source>
        <strain evidence="1">AR-01</strain>
    </source>
</reference>
<evidence type="ECO:0000313" key="1">
    <source>
        <dbReference type="EMBL" id="MCD7465297.1"/>
    </source>
</evidence>